<dbReference type="EMBL" id="MN739458">
    <property type="protein sequence ID" value="QHT05690.1"/>
    <property type="molecule type" value="Genomic_DNA"/>
</dbReference>
<feature type="transmembrane region" description="Helical" evidence="1">
    <location>
        <begin position="6"/>
        <end position="25"/>
    </location>
</feature>
<evidence type="ECO:0000313" key="2">
    <source>
        <dbReference type="EMBL" id="QHT05690.1"/>
    </source>
</evidence>
<proteinExistence type="predicted"/>
<organism evidence="2">
    <name type="scientific">viral metagenome</name>
    <dbReference type="NCBI Taxonomy" id="1070528"/>
    <lineage>
        <taxon>unclassified sequences</taxon>
        <taxon>metagenomes</taxon>
        <taxon>organismal metagenomes</taxon>
    </lineage>
</organism>
<evidence type="ECO:0000256" key="1">
    <source>
        <dbReference type="SAM" id="Phobius"/>
    </source>
</evidence>
<feature type="transmembrane region" description="Helical" evidence="1">
    <location>
        <begin position="61"/>
        <end position="79"/>
    </location>
</feature>
<accession>A0A6C0CP96</accession>
<dbReference type="AlphaFoldDB" id="A0A6C0CP96"/>
<keyword evidence="1" id="KW-0472">Membrane</keyword>
<feature type="transmembrane region" description="Helical" evidence="1">
    <location>
        <begin position="37"/>
        <end position="55"/>
    </location>
</feature>
<keyword evidence="1" id="KW-0812">Transmembrane</keyword>
<protein>
    <recommendedName>
        <fullName evidence="3">PQ loop repeat protein</fullName>
    </recommendedName>
</protein>
<evidence type="ECO:0008006" key="3">
    <source>
        <dbReference type="Google" id="ProtNLM"/>
    </source>
</evidence>
<keyword evidence="1" id="KW-1133">Transmembrane helix</keyword>
<reference evidence="2" key="1">
    <citation type="journal article" date="2020" name="Nature">
        <title>Giant virus diversity and host interactions through global metagenomics.</title>
        <authorList>
            <person name="Schulz F."/>
            <person name="Roux S."/>
            <person name="Paez-Espino D."/>
            <person name="Jungbluth S."/>
            <person name="Walsh D.A."/>
            <person name="Denef V.J."/>
            <person name="McMahon K.D."/>
            <person name="Konstantinidis K.T."/>
            <person name="Eloe-Fadrosh E.A."/>
            <person name="Kyrpides N.C."/>
            <person name="Woyke T."/>
        </authorList>
    </citation>
    <scope>NUCLEOTIDE SEQUENCE</scope>
    <source>
        <strain evidence="2">GVMAG-M-3300021389-45</strain>
    </source>
</reference>
<sequence length="93" mass="10373">MVIATNQWIAIAAVSLGISQIALNMKNVYEKDDVSSYSVNYVLAGILSSTLWLTYQYRIGANYSAAYTSIFLVSQIYILQRLLSKLKTKSPTN</sequence>
<name>A0A6C0CP96_9ZZZZ</name>